<feature type="region of interest" description="Disordered" evidence="2">
    <location>
        <begin position="1"/>
        <end position="149"/>
    </location>
</feature>
<evidence type="ECO:0000256" key="2">
    <source>
        <dbReference type="SAM" id="MobiDB-lite"/>
    </source>
</evidence>
<name>A0A6A5ZBK1_9PLEO</name>
<feature type="compositionally biased region" description="Basic and acidic residues" evidence="2">
    <location>
        <begin position="10"/>
        <end position="46"/>
    </location>
</feature>
<accession>A0A6A5ZBK1</accession>
<organism evidence="3 4">
    <name type="scientific">Lophiotrema nucula</name>
    <dbReference type="NCBI Taxonomy" id="690887"/>
    <lineage>
        <taxon>Eukaryota</taxon>
        <taxon>Fungi</taxon>
        <taxon>Dikarya</taxon>
        <taxon>Ascomycota</taxon>
        <taxon>Pezizomycotina</taxon>
        <taxon>Dothideomycetes</taxon>
        <taxon>Pleosporomycetidae</taxon>
        <taxon>Pleosporales</taxon>
        <taxon>Lophiotremataceae</taxon>
        <taxon>Lophiotrema</taxon>
    </lineage>
</organism>
<feature type="coiled-coil region" evidence="1">
    <location>
        <begin position="190"/>
        <end position="247"/>
    </location>
</feature>
<gene>
    <name evidence="3" type="ORF">BDV96DRAFT_645953</name>
</gene>
<dbReference type="EMBL" id="ML977322">
    <property type="protein sequence ID" value="KAF2115768.1"/>
    <property type="molecule type" value="Genomic_DNA"/>
</dbReference>
<evidence type="ECO:0000313" key="4">
    <source>
        <dbReference type="Proteomes" id="UP000799770"/>
    </source>
</evidence>
<evidence type="ECO:0000256" key="1">
    <source>
        <dbReference type="SAM" id="Coils"/>
    </source>
</evidence>
<feature type="coiled-coil region" evidence="1">
    <location>
        <begin position="352"/>
        <end position="448"/>
    </location>
</feature>
<dbReference type="OrthoDB" id="5430054at2759"/>
<keyword evidence="1" id="KW-0175">Coiled coil</keyword>
<feature type="coiled-coil region" evidence="1">
    <location>
        <begin position="284"/>
        <end position="328"/>
    </location>
</feature>
<dbReference type="AlphaFoldDB" id="A0A6A5ZBK1"/>
<keyword evidence="4" id="KW-1185">Reference proteome</keyword>
<evidence type="ECO:0000313" key="3">
    <source>
        <dbReference type="EMBL" id="KAF2115768.1"/>
    </source>
</evidence>
<sequence length="708" mass="80520">MDGGPQYIYDRSRNMIVKEEGHAGMREDSTYQETHTPKSERARDRSNTQGKGEIPSNGRSGRVVEGTVRKGSILAGFRKAAKGTKRTDAQKQFPIPNPAEGTLDLPLLPPRVPRRFVPSHDEGTNMPPALPRSEPSEAGDSRYTQSDATTDDMPAIAGAKLFKIAGLILQSAQNSPELKGDWIEDPVGAVRHLLAKYNLLNGQLEDLNRTVGSLPELNTSSDLLNKLQATEEELRTFRDRNLRSEAALAKAMADVDTLHKHFKEADSTWTSNMKEEMFKYEAGRSQLLQEIESLKNIKETAQKRAVELDRLSMELSESKRENQNLRHAHKLALDKSETLWRHEIENSEKSKIKALDATRSEFQENIASLKQKSADDVARYSREIETERLRRASMLKDLQARIDDMQAQHSKELEQQRKTLNADWEAKVKNLQREYDILTQRLRKGSDKPKVDSEEQQLDWVEARDDVHGLTDLELVERVKKLATKIEQFSMRVKWDVTLESKWPMPDHTLVQLHPENPRKLKQQILQSSIWEGEKLCLEWKKQFGADATSHEWPQASTSAENWRHNIMYGYFDAMNRSGPISDAERKRKDIVEASIIRIAKAMYSSIGRVAPVGLSEQQGLQDIAGHAGKMWLEFCSQPYRIHIGRPTFDNGSSHDVLAEERVESVPAPLTLIVRPEMVRMGNSLGEDLSLVEGVRGWKADMVDYKHE</sequence>
<proteinExistence type="predicted"/>
<dbReference type="Proteomes" id="UP000799770">
    <property type="component" value="Unassembled WGS sequence"/>
</dbReference>
<protein>
    <submittedName>
        <fullName evidence="3">Uncharacterized protein</fullName>
    </submittedName>
</protein>
<reference evidence="3" key="1">
    <citation type="journal article" date="2020" name="Stud. Mycol.">
        <title>101 Dothideomycetes genomes: a test case for predicting lifestyles and emergence of pathogens.</title>
        <authorList>
            <person name="Haridas S."/>
            <person name="Albert R."/>
            <person name="Binder M."/>
            <person name="Bloem J."/>
            <person name="Labutti K."/>
            <person name="Salamov A."/>
            <person name="Andreopoulos B."/>
            <person name="Baker S."/>
            <person name="Barry K."/>
            <person name="Bills G."/>
            <person name="Bluhm B."/>
            <person name="Cannon C."/>
            <person name="Castanera R."/>
            <person name="Culley D."/>
            <person name="Daum C."/>
            <person name="Ezra D."/>
            <person name="Gonzalez J."/>
            <person name="Henrissat B."/>
            <person name="Kuo A."/>
            <person name="Liang C."/>
            <person name="Lipzen A."/>
            <person name="Lutzoni F."/>
            <person name="Magnuson J."/>
            <person name="Mondo S."/>
            <person name="Nolan M."/>
            <person name="Ohm R."/>
            <person name="Pangilinan J."/>
            <person name="Park H.-J."/>
            <person name="Ramirez L."/>
            <person name="Alfaro M."/>
            <person name="Sun H."/>
            <person name="Tritt A."/>
            <person name="Yoshinaga Y."/>
            <person name="Zwiers L.-H."/>
            <person name="Turgeon B."/>
            <person name="Goodwin S."/>
            <person name="Spatafora J."/>
            <person name="Crous P."/>
            <person name="Grigoriev I."/>
        </authorList>
    </citation>
    <scope>NUCLEOTIDE SEQUENCE</scope>
    <source>
        <strain evidence="3">CBS 627.86</strain>
    </source>
</reference>